<dbReference type="Proteomes" id="UP000315522">
    <property type="component" value="Unassembled WGS sequence"/>
</dbReference>
<evidence type="ECO:0000259" key="1">
    <source>
        <dbReference type="Pfam" id="PF06985"/>
    </source>
</evidence>
<dbReference type="Pfam" id="PF06985">
    <property type="entry name" value="HET"/>
    <property type="match status" value="1"/>
</dbReference>
<comment type="caution">
    <text evidence="2">The sequence shown here is derived from an EMBL/GenBank/DDBJ whole genome shotgun (WGS) entry which is preliminary data.</text>
</comment>
<dbReference type="InterPro" id="IPR052895">
    <property type="entry name" value="HetReg/Transcr_Mod"/>
</dbReference>
<organism evidence="2 3">
    <name type="scientific">Lachnellula willkommii</name>
    <dbReference type="NCBI Taxonomy" id="215461"/>
    <lineage>
        <taxon>Eukaryota</taxon>
        <taxon>Fungi</taxon>
        <taxon>Dikarya</taxon>
        <taxon>Ascomycota</taxon>
        <taxon>Pezizomycotina</taxon>
        <taxon>Leotiomycetes</taxon>
        <taxon>Helotiales</taxon>
        <taxon>Lachnaceae</taxon>
        <taxon>Lachnellula</taxon>
    </lineage>
</organism>
<dbReference type="AlphaFoldDB" id="A0A559MM07"/>
<evidence type="ECO:0000313" key="3">
    <source>
        <dbReference type="Proteomes" id="UP000315522"/>
    </source>
</evidence>
<proteinExistence type="predicted"/>
<evidence type="ECO:0000313" key="2">
    <source>
        <dbReference type="EMBL" id="TVY93978.1"/>
    </source>
</evidence>
<dbReference type="InterPro" id="IPR010730">
    <property type="entry name" value="HET"/>
</dbReference>
<dbReference type="PANTHER" id="PTHR24148:SF64">
    <property type="entry name" value="HETEROKARYON INCOMPATIBILITY DOMAIN-CONTAINING PROTEIN"/>
    <property type="match status" value="1"/>
</dbReference>
<sequence>MAATYEYSRFSDTNSIRLIFLDQAANVDDSLRCQLRTVNLDDDDLPEFEAISYAWGEPIFSQQLLVDGQRLDITLSLFGALQRVRLPTAVRVLWADAACINQQDINERSQQVQLMRKIYRGASRVLVWLGPGGPEVPVAVKLIDKMNVLFEEELARTDDLKLEPVSAELNAMWGLPAFDSPDSTIQVYRDITHYVIETHLNLDILSLVGFGYLPVETIDFPSWVPRFDGRRPQRFSRSFQKTSNNLPLFFLPSLDEDALILRGISFDSLSSGGRQSLQRRIESSEMFESMWNNIAQEAIAYSEGKVRLWALYMTMTAGNTLYLESAENDARHLADIWAYEKQLSEEAKVRRRKPSDRIELWGEEIYAANPTGSATRFKQAVTVLSSDLVLFTTAKGYIGLGPSSMLAGDGSHWQFVGACYVHGIMQGEALKDFNGDMSQTEIFEIR</sequence>
<name>A0A559MM07_9HELO</name>
<feature type="domain" description="Heterokaryon incompatibility" evidence="1">
    <location>
        <begin position="48"/>
        <end position="145"/>
    </location>
</feature>
<protein>
    <submittedName>
        <fullName evidence="2">Heterokaryon incompatibility protein 6,OR allele</fullName>
    </submittedName>
</protein>
<dbReference type="EMBL" id="QGML01000056">
    <property type="protein sequence ID" value="TVY93978.1"/>
    <property type="molecule type" value="Genomic_DNA"/>
</dbReference>
<accession>A0A559MM07</accession>
<dbReference type="PANTHER" id="PTHR24148">
    <property type="entry name" value="ANKYRIN REPEAT DOMAIN-CONTAINING PROTEIN 39 HOMOLOG-RELATED"/>
    <property type="match status" value="1"/>
</dbReference>
<keyword evidence="3" id="KW-1185">Reference proteome</keyword>
<reference evidence="2 3" key="1">
    <citation type="submission" date="2018-05" db="EMBL/GenBank/DDBJ databases">
        <title>Genome sequencing and assembly of the regulated plant pathogen Lachnellula willkommii and related sister species for the development of diagnostic species identification markers.</title>
        <authorList>
            <person name="Giroux E."/>
            <person name="Bilodeau G."/>
        </authorList>
    </citation>
    <scope>NUCLEOTIDE SEQUENCE [LARGE SCALE GENOMIC DNA]</scope>
    <source>
        <strain evidence="2 3">CBS 172.35</strain>
    </source>
</reference>
<gene>
    <name evidence="2" type="primary">het-6_8</name>
    <name evidence="2" type="ORF">LAWI1_G000673</name>
</gene>